<evidence type="ECO:0000313" key="2">
    <source>
        <dbReference type="Proteomes" id="UP000046392"/>
    </source>
</evidence>
<feature type="signal peptide" evidence="1">
    <location>
        <begin position="1"/>
        <end position="22"/>
    </location>
</feature>
<name>A0A0N5CIQ6_STREA</name>
<sequence>MAFYKALTVFIVCISIFRVIISKSTTVGNKNNSTDYNVSFDVHLKCEPCGGKEVTILLYDKHEEIYDYYANCTKNWFTVFITKYFESPTKEDFNASFFYFCGEKKKEVLKRPAKYIEKFGGVSYYTFGYINFVKTIERKNYKRRNGFRKYKF</sequence>
<reference evidence="3" key="1">
    <citation type="submission" date="2017-02" db="UniProtKB">
        <authorList>
            <consortium name="WormBaseParasite"/>
        </authorList>
    </citation>
    <scope>IDENTIFICATION</scope>
</reference>
<evidence type="ECO:0000313" key="3">
    <source>
        <dbReference type="WBParaSite" id="SPAL_0001771100.1"/>
    </source>
</evidence>
<dbReference type="WBParaSite" id="SPAL_0001771100.1">
    <property type="protein sequence ID" value="SPAL_0001771100.1"/>
    <property type="gene ID" value="SPAL_0001771100"/>
</dbReference>
<dbReference type="Proteomes" id="UP000046392">
    <property type="component" value="Unplaced"/>
</dbReference>
<organism evidence="2 3">
    <name type="scientific">Strongyloides papillosus</name>
    <name type="common">Intestinal threadworm</name>
    <dbReference type="NCBI Taxonomy" id="174720"/>
    <lineage>
        <taxon>Eukaryota</taxon>
        <taxon>Metazoa</taxon>
        <taxon>Ecdysozoa</taxon>
        <taxon>Nematoda</taxon>
        <taxon>Chromadorea</taxon>
        <taxon>Rhabditida</taxon>
        <taxon>Tylenchina</taxon>
        <taxon>Panagrolaimomorpha</taxon>
        <taxon>Strongyloidoidea</taxon>
        <taxon>Strongyloididae</taxon>
        <taxon>Strongyloides</taxon>
    </lineage>
</organism>
<protein>
    <submittedName>
        <fullName evidence="3">Ml domain-containing protein</fullName>
    </submittedName>
</protein>
<feature type="chain" id="PRO_5005895999" evidence="1">
    <location>
        <begin position="23"/>
        <end position="152"/>
    </location>
</feature>
<dbReference type="AlphaFoldDB" id="A0A0N5CIQ6"/>
<keyword evidence="2" id="KW-1185">Reference proteome</keyword>
<evidence type="ECO:0000256" key="1">
    <source>
        <dbReference type="SAM" id="SignalP"/>
    </source>
</evidence>
<proteinExistence type="predicted"/>
<keyword evidence="1" id="KW-0732">Signal</keyword>
<accession>A0A0N5CIQ6</accession>